<dbReference type="GO" id="GO:0004822">
    <property type="term" value="F:isoleucine-tRNA ligase activity"/>
    <property type="evidence" value="ECO:0007669"/>
    <property type="project" value="InterPro"/>
</dbReference>
<dbReference type="AlphaFoldDB" id="A0A2B7WUS6"/>
<dbReference type="InterPro" id="IPR014729">
    <property type="entry name" value="Rossmann-like_a/b/a_fold"/>
</dbReference>
<keyword evidence="8" id="KW-1185">Reference proteome</keyword>
<evidence type="ECO:0000313" key="7">
    <source>
        <dbReference type="EMBL" id="PGH00330.1"/>
    </source>
</evidence>
<evidence type="ECO:0000259" key="6">
    <source>
        <dbReference type="Pfam" id="PF00133"/>
    </source>
</evidence>
<reference evidence="7 8" key="1">
    <citation type="submission" date="2017-10" db="EMBL/GenBank/DDBJ databases">
        <title>Comparative genomics in systemic dimorphic fungi from Ajellomycetaceae.</title>
        <authorList>
            <person name="Munoz J.F."/>
            <person name="Mcewen J.G."/>
            <person name="Clay O.K."/>
            <person name="Cuomo C.A."/>
        </authorList>
    </citation>
    <scope>NUCLEOTIDE SEQUENCE [LARGE SCALE GENOMIC DNA]</scope>
    <source>
        <strain evidence="7 8">UAMH7299</strain>
    </source>
</reference>
<dbReference type="Pfam" id="PF00133">
    <property type="entry name" value="tRNA-synt_1"/>
    <property type="match status" value="1"/>
</dbReference>
<dbReference type="Proteomes" id="UP000224634">
    <property type="component" value="Unassembled WGS sequence"/>
</dbReference>
<proteinExistence type="predicted"/>
<dbReference type="STRING" id="1447883.A0A2B7WUS6"/>
<evidence type="ECO:0000256" key="1">
    <source>
        <dbReference type="ARBA" id="ARBA00022598"/>
    </source>
</evidence>
<feature type="domain" description="Aminoacyl-tRNA synthetase class Ia" evidence="6">
    <location>
        <begin position="1"/>
        <end position="202"/>
    </location>
</feature>
<dbReference type="EMBL" id="PDNA01000254">
    <property type="protein sequence ID" value="PGH00330.1"/>
    <property type="molecule type" value="Genomic_DNA"/>
</dbReference>
<evidence type="ECO:0000256" key="4">
    <source>
        <dbReference type="ARBA" id="ARBA00022917"/>
    </source>
</evidence>
<keyword evidence="4" id="KW-0648">Protein biosynthesis</keyword>
<dbReference type="PANTHER" id="PTHR42780:SF1">
    <property type="entry name" value="ISOLEUCINE--TRNA LIGASE, CYTOPLASMIC"/>
    <property type="match status" value="1"/>
</dbReference>
<evidence type="ECO:0000256" key="3">
    <source>
        <dbReference type="ARBA" id="ARBA00022840"/>
    </source>
</evidence>
<keyword evidence="3" id="KW-0067">ATP-binding</keyword>
<protein>
    <recommendedName>
        <fullName evidence="6">Aminoacyl-tRNA synthetase class Ia domain-containing protein</fullName>
    </recommendedName>
</protein>
<organism evidence="7 8">
    <name type="scientific">Polytolypa hystricis (strain UAMH7299)</name>
    <dbReference type="NCBI Taxonomy" id="1447883"/>
    <lineage>
        <taxon>Eukaryota</taxon>
        <taxon>Fungi</taxon>
        <taxon>Dikarya</taxon>
        <taxon>Ascomycota</taxon>
        <taxon>Pezizomycotina</taxon>
        <taxon>Eurotiomycetes</taxon>
        <taxon>Eurotiomycetidae</taxon>
        <taxon>Onygenales</taxon>
        <taxon>Onygenales incertae sedis</taxon>
        <taxon>Polytolypa</taxon>
    </lineage>
</organism>
<comment type="caution">
    <text evidence="7">The sequence shown here is derived from an EMBL/GenBank/DDBJ whole genome shotgun (WGS) entry which is preliminary data.</text>
</comment>
<name>A0A2B7WUS6_POLH7</name>
<gene>
    <name evidence="7" type="ORF">AJ80_09185</name>
</gene>
<dbReference type="Gene3D" id="3.90.740.10">
    <property type="entry name" value="Valyl/Leucyl/Isoleucyl-tRNA synthetase, editing domain"/>
    <property type="match status" value="1"/>
</dbReference>
<dbReference type="SUPFAM" id="SSF52374">
    <property type="entry name" value="Nucleotidylyl transferase"/>
    <property type="match status" value="1"/>
</dbReference>
<dbReference type="GO" id="GO:0002161">
    <property type="term" value="F:aminoacyl-tRNA deacylase activity"/>
    <property type="evidence" value="ECO:0007669"/>
    <property type="project" value="InterPro"/>
</dbReference>
<keyword evidence="5" id="KW-0030">Aminoacyl-tRNA synthetase</keyword>
<dbReference type="GO" id="GO:0005524">
    <property type="term" value="F:ATP binding"/>
    <property type="evidence" value="ECO:0007669"/>
    <property type="project" value="UniProtKB-KW"/>
</dbReference>
<dbReference type="Gene3D" id="3.40.50.620">
    <property type="entry name" value="HUPs"/>
    <property type="match status" value="1"/>
</dbReference>
<dbReference type="GO" id="GO:0006428">
    <property type="term" value="P:isoleucyl-tRNA aminoacylation"/>
    <property type="evidence" value="ECO:0007669"/>
    <property type="project" value="TreeGrafter"/>
</dbReference>
<dbReference type="PANTHER" id="PTHR42780">
    <property type="entry name" value="SOLEUCYL-TRNA SYNTHETASE"/>
    <property type="match status" value="1"/>
</dbReference>
<dbReference type="InterPro" id="IPR009008">
    <property type="entry name" value="Val/Leu/Ile-tRNA-synth_edit"/>
</dbReference>
<dbReference type="InterPro" id="IPR002300">
    <property type="entry name" value="aa-tRNA-synth_Ia"/>
</dbReference>
<accession>A0A2B7WUS6</accession>
<keyword evidence="2" id="KW-0547">Nucleotide-binding</keyword>
<evidence type="ECO:0000256" key="5">
    <source>
        <dbReference type="ARBA" id="ARBA00023146"/>
    </source>
</evidence>
<sequence length="206" mass="22969">MPYSTALCTPLSNFEATQNFKDAQDPSIVVSFPLVDSEHKGASLLVWTTTSWTLLSNLAIACNPEYEYIKVLDKSTNNLYILLEVGLSILFKNPKKARFKIDDKFLGKDMAAFGQEDYDTTLAAGIISPTQLPPNPVNKKAASHHKSLTMQGSIQITHSVGFCWHSDTPLIRKAVSSWFVKVGNSILDMLFNLNDTNWVPLFVKEK</sequence>
<evidence type="ECO:0000313" key="8">
    <source>
        <dbReference type="Proteomes" id="UP000224634"/>
    </source>
</evidence>
<dbReference type="OrthoDB" id="1706657at2759"/>
<dbReference type="InterPro" id="IPR023586">
    <property type="entry name" value="Ile-tRNA-ligase_type2"/>
</dbReference>
<dbReference type="SUPFAM" id="SSF50677">
    <property type="entry name" value="ValRS/IleRS/LeuRS editing domain"/>
    <property type="match status" value="1"/>
</dbReference>
<evidence type="ECO:0000256" key="2">
    <source>
        <dbReference type="ARBA" id="ARBA00022741"/>
    </source>
</evidence>
<keyword evidence="1" id="KW-0436">Ligase</keyword>